<comment type="caution">
    <text evidence="3">The sequence shown here is derived from an EMBL/GenBank/DDBJ whole genome shotgun (WGS) entry which is preliminary data.</text>
</comment>
<evidence type="ECO:0000256" key="2">
    <source>
        <dbReference type="SAM" id="MobiDB-lite"/>
    </source>
</evidence>
<dbReference type="SMART" id="SM00671">
    <property type="entry name" value="SEL1"/>
    <property type="match status" value="7"/>
</dbReference>
<dbReference type="InterPro" id="IPR050767">
    <property type="entry name" value="Sel1_AlgK"/>
</dbReference>
<dbReference type="AlphaFoldDB" id="A0AA88GSZ5"/>
<evidence type="ECO:0000313" key="3">
    <source>
        <dbReference type="EMBL" id="KAG2386477.1"/>
    </source>
</evidence>
<dbReference type="RefSeq" id="XP_044550469.1">
    <property type="nucleotide sequence ID" value="XM_044691616.1"/>
</dbReference>
<evidence type="ECO:0000313" key="4">
    <source>
        <dbReference type="Proteomes" id="UP000816034"/>
    </source>
</evidence>
<dbReference type="PANTHER" id="PTHR11102">
    <property type="entry name" value="SEL-1-LIKE PROTEIN"/>
    <property type="match status" value="1"/>
</dbReference>
<gene>
    <name evidence="3" type="ORF">C9374_002221</name>
</gene>
<protein>
    <submittedName>
        <fullName evidence="3">Uncharacterized protein</fullName>
    </submittedName>
</protein>
<name>A0AA88GSZ5_NAELO</name>
<dbReference type="Pfam" id="PF08238">
    <property type="entry name" value="Sel1"/>
    <property type="match status" value="7"/>
</dbReference>
<dbReference type="SUPFAM" id="SSF81901">
    <property type="entry name" value="HCP-like"/>
    <property type="match status" value="2"/>
</dbReference>
<dbReference type="Proteomes" id="UP000816034">
    <property type="component" value="Unassembled WGS sequence"/>
</dbReference>
<dbReference type="Gene3D" id="1.25.40.10">
    <property type="entry name" value="Tetratricopeptide repeat domain"/>
    <property type="match status" value="3"/>
</dbReference>
<feature type="compositionally biased region" description="Polar residues" evidence="2">
    <location>
        <begin position="207"/>
        <end position="224"/>
    </location>
</feature>
<dbReference type="GeneID" id="68094677"/>
<accession>A0AA88GSZ5</accession>
<dbReference type="InterPro" id="IPR011990">
    <property type="entry name" value="TPR-like_helical_dom_sf"/>
</dbReference>
<evidence type="ECO:0000256" key="1">
    <source>
        <dbReference type="ARBA" id="ARBA00038101"/>
    </source>
</evidence>
<dbReference type="EMBL" id="PYSW02000015">
    <property type="protein sequence ID" value="KAG2386477.1"/>
    <property type="molecule type" value="Genomic_DNA"/>
</dbReference>
<dbReference type="InterPro" id="IPR006597">
    <property type="entry name" value="Sel1-like"/>
</dbReference>
<dbReference type="PANTHER" id="PTHR11102:SF160">
    <property type="entry name" value="ERAD-ASSOCIATED E3 UBIQUITIN-PROTEIN LIGASE COMPONENT HRD3"/>
    <property type="match status" value="1"/>
</dbReference>
<organism evidence="3 4">
    <name type="scientific">Naegleria lovaniensis</name>
    <name type="common">Amoeba</name>
    <dbReference type="NCBI Taxonomy" id="51637"/>
    <lineage>
        <taxon>Eukaryota</taxon>
        <taxon>Discoba</taxon>
        <taxon>Heterolobosea</taxon>
        <taxon>Tetramitia</taxon>
        <taxon>Eutetramitia</taxon>
        <taxon>Vahlkampfiidae</taxon>
        <taxon>Naegleria</taxon>
    </lineage>
</organism>
<sequence>MLDNGETKCEHSKTKFECLTPNADGIEDTIITNVVCSSCNKTLATQHTCISATGYDVKDQEWADKNKHLFYDHLVVTTLMTMTIYRSKQRRSSPEGIERIFIHMNPKTTIDELLQEISLSFQSMIPANSDIHIKYVKHNGLEESMIDNTSFQSFLTHLYDPNVEKEYKKLYVKVAKTKDSSSRSCFHMCRQSPEEDDIEIPEGYSCTHGSQRQASSSNTSPKHSLSQKLHGSCCSTSTGLQCYSQEVLNTHVHTLDGNEDDMNTIKLFEDDPIPNTTDVQQYHLGIMYYYGEGTAVDYSKAFEYFQTAAHQGNIKAQLYLGVMYHNGEGTAQDYSKAMEWYFKAATQGDDYAQLNLGVMYHNGQGVIQNEGKAFKWYEKSANQGNAKAQYSLGLMYEHGEYVSKDWLKAIEYFLKSAKQDNAEALFRLGGIYCHGRNFSKAFKYIQQAARCGHSEAQYLLGVLYSGRFHVPQDYSKASEWYLRAAHQGHAEAQFELGKMYEQGLGVLSSDSQALEWYRKSANNGNTSALKSLVEIVTNSSCLLTQLNNSNSHNLI</sequence>
<feature type="region of interest" description="Disordered" evidence="2">
    <location>
        <begin position="196"/>
        <end position="224"/>
    </location>
</feature>
<reference evidence="3 4" key="1">
    <citation type="journal article" date="2018" name="BMC Genomics">
        <title>The genome of Naegleria lovaniensis, the basis for a comparative approach to unravel pathogenicity factors of the human pathogenic amoeba N. fowleri.</title>
        <authorList>
            <person name="Liechti N."/>
            <person name="Schurch N."/>
            <person name="Bruggmann R."/>
            <person name="Wittwer M."/>
        </authorList>
    </citation>
    <scope>NUCLEOTIDE SEQUENCE [LARGE SCALE GENOMIC DNA]</scope>
    <source>
        <strain evidence="3 4">ATCC 30569</strain>
    </source>
</reference>
<proteinExistence type="inferred from homology"/>
<comment type="similarity">
    <text evidence="1">Belongs to the sel-1 family.</text>
</comment>
<keyword evidence="4" id="KW-1185">Reference proteome</keyword>